<keyword evidence="1" id="KW-0677">Repeat</keyword>
<evidence type="ECO:0000313" key="4">
    <source>
        <dbReference type="Proteomes" id="UP000271098"/>
    </source>
</evidence>
<dbReference type="PANTHER" id="PTHR14234">
    <property type="entry name" value="RIM BINDING PROTEIN-RELATED"/>
    <property type="match status" value="1"/>
</dbReference>
<dbReference type="Proteomes" id="UP000271098">
    <property type="component" value="Unassembled WGS sequence"/>
</dbReference>
<dbReference type="Gene3D" id="2.60.40.10">
    <property type="entry name" value="Immunoglobulins"/>
    <property type="match status" value="1"/>
</dbReference>
<protein>
    <submittedName>
        <fullName evidence="5">Fibronectin type-III domain-containing protein</fullName>
    </submittedName>
</protein>
<evidence type="ECO:0000313" key="3">
    <source>
        <dbReference type="EMBL" id="VDK57691.1"/>
    </source>
</evidence>
<dbReference type="EMBL" id="UYRT01018412">
    <property type="protein sequence ID" value="VDK57691.1"/>
    <property type="molecule type" value="Genomic_DNA"/>
</dbReference>
<dbReference type="InterPro" id="IPR040325">
    <property type="entry name" value="RIMBP1/2/3"/>
</dbReference>
<keyword evidence="4" id="KW-1185">Reference proteome</keyword>
<sequence length="68" mass="7155">MGPQPGTLLVSWTPVSTQPLPPSRAAVHSYLVYADGRNIAQVPSASGLFLSNVIKIAEINQAIGVNIQ</sequence>
<dbReference type="OrthoDB" id="4158657at2759"/>
<accession>A0A183DEV2</accession>
<dbReference type="GO" id="GO:0007274">
    <property type="term" value="P:neuromuscular synaptic transmission"/>
    <property type="evidence" value="ECO:0007669"/>
    <property type="project" value="TreeGrafter"/>
</dbReference>
<dbReference type="InterPro" id="IPR057884">
    <property type="entry name" value="FN3_RIM-BP1/2/3"/>
</dbReference>
<proteinExistence type="predicted"/>
<evidence type="ECO:0000313" key="5">
    <source>
        <dbReference type="WBParaSite" id="GPUH_0000725201-mRNA-1"/>
    </source>
</evidence>
<organism evidence="5">
    <name type="scientific">Gongylonema pulchrum</name>
    <dbReference type="NCBI Taxonomy" id="637853"/>
    <lineage>
        <taxon>Eukaryota</taxon>
        <taxon>Metazoa</taxon>
        <taxon>Ecdysozoa</taxon>
        <taxon>Nematoda</taxon>
        <taxon>Chromadorea</taxon>
        <taxon>Rhabditida</taxon>
        <taxon>Spirurina</taxon>
        <taxon>Spiruromorpha</taxon>
        <taxon>Spiruroidea</taxon>
        <taxon>Gongylonematidae</taxon>
        <taxon>Gongylonema</taxon>
    </lineage>
</organism>
<name>A0A183DEV2_9BILA</name>
<feature type="domain" description="RIMS-binding protein 1/2/3 Fn3" evidence="2">
    <location>
        <begin position="2"/>
        <end position="47"/>
    </location>
</feature>
<dbReference type="Pfam" id="PF25523">
    <property type="entry name" value="Ig_RIMBP2"/>
    <property type="match status" value="1"/>
</dbReference>
<dbReference type="AlphaFoldDB" id="A0A183DEV2"/>
<dbReference type="GO" id="GO:0045202">
    <property type="term" value="C:synapse"/>
    <property type="evidence" value="ECO:0007669"/>
    <property type="project" value="GOC"/>
</dbReference>
<reference evidence="5" key="1">
    <citation type="submission" date="2016-06" db="UniProtKB">
        <authorList>
            <consortium name="WormBaseParasite"/>
        </authorList>
    </citation>
    <scope>IDENTIFICATION</scope>
</reference>
<evidence type="ECO:0000259" key="2">
    <source>
        <dbReference type="Pfam" id="PF25523"/>
    </source>
</evidence>
<dbReference type="WBParaSite" id="GPUH_0000725201-mRNA-1">
    <property type="protein sequence ID" value="GPUH_0000725201-mRNA-1"/>
    <property type="gene ID" value="GPUH_0000725201"/>
</dbReference>
<dbReference type="PANTHER" id="PTHR14234:SF19">
    <property type="entry name" value="RIM-BINDING PROTEIN, ISOFORM F"/>
    <property type="match status" value="1"/>
</dbReference>
<dbReference type="InterPro" id="IPR013783">
    <property type="entry name" value="Ig-like_fold"/>
</dbReference>
<reference evidence="3 4" key="2">
    <citation type="submission" date="2018-11" db="EMBL/GenBank/DDBJ databases">
        <authorList>
            <consortium name="Pathogen Informatics"/>
        </authorList>
    </citation>
    <scope>NUCLEOTIDE SEQUENCE [LARGE SCALE GENOMIC DNA]</scope>
</reference>
<gene>
    <name evidence="3" type="ORF">GPUH_LOCUS7244</name>
</gene>
<evidence type="ECO:0000256" key="1">
    <source>
        <dbReference type="ARBA" id="ARBA00022737"/>
    </source>
</evidence>